<reference evidence="2 5" key="2">
    <citation type="submission" date="2017-05" db="EMBL/GenBank/DDBJ databases">
        <authorList>
            <person name="Lin X.B."/>
            <person name="Stothard P."/>
            <person name="Tasseva G."/>
            <person name="Walter J."/>
        </authorList>
    </citation>
    <scope>NUCLEOTIDE SEQUENCE [LARGE SCALE GENOMIC DNA]</scope>
    <source>
        <strain evidence="2 5">609u</strain>
    </source>
</reference>
<organism evidence="3 4">
    <name type="scientific">Lactobacillus taiwanensis</name>
    <dbReference type="NCBI Taxonomy" id="508451"/>
    <lineage>
        <taxon>Bacteria</taxon>
        <taxon>Bacillati</taxon>
        <taxon>Bacillota</taxon>
        <taxon>Bacilli</taxon>
        <taxon>Lactobacillales</taxon>
        <taxon>Lactobacillaceae</taxon>
        <taxon>Lactobacillus</taxon>
    </lineage>
</organism>
<dbReference type="PANTHER" id="PTHR13887">
    <property type="entry name" value="GLUTATHIONE S-TRANSFERASE KAPPA"/>
    <property type="match status" value="1"/>
</dbReference>
<protein>
    <submittedName>
        <fullName evidence="3">2-hydroxychromene-2-carboxylate isomerase</fullName>
    </submittedName>
</protein>
<keyword evidence="3" id="KW-0413">Isomerase</keyword>
<dbReference type="GO" id="GO:0016491">
    <property type="term" value="F:oxidoreductase activity"/>
    <property type="evidence" value="ECO:0007669"/>
    <property type="project" value="InterPro"/>
</dbReference>
<keyword evidence="5" id="KW-1185">Reference proteome</keyword>
<dbReference type="RefSeq" id="WP_094496463.1">
    <property type="nucleotide sequence ID" value="NZ_CAPOHJ010000001.1"/>
</dbReference>
<dbReference type="GO" id="GO:0016853">
    <property type="term" value="F:isomerase activity"/>
    <property type="evidence" value="ECO:0007669"/>
    <property type="project" value="UniProtKB-KW"/>
</dbReference>
<reference evidence="3 4" key="1">
    <citation type="submission" date="2017-04" db="EMBL/GenBank/DDBJ databases">
        <authorList>
            <person name="Afonso C.L."/>
            <person name="Miller P.J."/>
            <person name="Scott M.A."/>
            <person name="Spackman E."/>
            <person name="Goraichik I."/>
            <person name="Dimitrov K.M."/>
            <person name="Suarez D.L."/>
            <person name="Swayne D.E."/>
        </authorList>
    </citation>
    <scope>NUCLEOTIDE SEQUENCE [LARGE SCALE GENOMIC DNA]</scope>
    <source>
        <strain evidence="3 4">609q</strain>
    </source>
</reference>
<reference evidence="4 5" key="3">
    <citation type="submission" date="2017-09" db="EMBL/GenBank/DDBJ databases">
        <title>Tripartite evolution among Lactobacillus johnsonii, Lactobacillus taiwanensis, Lactobacillus reuteri and their rodent host.</title>
        <authorList>
            <person name="Wang T."/>
            <person name="Knowles S."/>
            <person name="Cheng C."/>
        </authorList>
    </citation>
    <scope>NUCLEOTIDE SEQUENCE [LARGE SCALE GENOMIC DNA]</scope>
    <source>
        <strain evidence="3 4">609q</strain>
        <strain evidence="2 5">609u</strain>
    </source>
</reference>
<evidence type="ECO:0000313" key="4">
    <source>
        <dbReference type="Proteomes" id="UP000215828"/>
    </source>
</evidence>
<evidence type="ECO:0000259" key="1">
    <source>
        <dbReference type="Pfam" id="PF01323"/>
    </source>
</evidence>
<dbReference type="Proteomes" id="UP000216316">
    <property type="component" value="Unassembled WGS sequence"/>
</dbReference>
<accession>A0A256LF71</accession>
<dbReference type="SUPFAM" id="SSF52833">
    <property type="entry name" value="Thioredoxin-like"/>
    <property type="match status" value="1"/>
</dbReference>
<dbReference type="EMBL" id="NGNV01000010">
    <property type="protein sequence ID" value="OYR88566.1"/>
    <property type="molecule type" value="Genomic_DNA"/>
</dbReference>
<feature type="domain" description="DSBA-like thioredoxin" evidence="1">
    <location>
        <begin position="3"/>
        <end position="191"/>
    </location>
</feature>
<dbReference type="PANTHER" id="PTHR13887:SF41">
    <property type="entry name" value="THIOREDOXIN SUPERFAMILY PROTEIN"/>
    <property type="match status" value="1"/>
</dbReference>
<proteinExistence type="predicted"/>
<name>A0A256LF71_9LACO</name>
<dbReference type="AlphaFoldDB" id="A0A256LF71"/>
<dbReference type="CDD" id="cd03024">
    <property type="entry name" value="DsbA_FrnE"/>
    <property type="match status" value="1"/>
</dbReference>
<dbReference type="Proteomes" id="UP000215828">
    <property type="component" value="Unassembled WGS sequence"/>
</dbReference>
<dbReference type="InterPro" id="IPR036249">
    <property type="entry name" value="Thioredoxin-like_sf"/>
</dbReference>
<evidence type="ECO:0000313" key="5">
    <source>
        <dbReference type="Proteomes" id="UP000216316"/>
    </source>
</evidence>
<sequence>MRINFWMDYASPFCYIAFHRLNEAMKTVGIDQNKLEYNFCTFQIAPTATENPRLTRGEMLTQKYGLTKQQLYERFQNITEQARDAGLTIDYADTLPINTMKALRLTKWSNDTQVNQKTAKLIDEIFVAYFVESQNIASDNVLLKIVNDAGLDASSAKKILTSEEYRDVVIEDENNLANRNVDAVPYFEIGRYHYEGVPTKEDLIEAINNLIYQKAN</sequence>
<evidence type="ECO:0000313" key="3">
    <source>
        <dbReference type="EMBL" id="OYR92088.1"/>
    </source>
</evidence>
<dbReference type="EMBL" id="NGNX01000011">
    <property type="protein sequence ID" value="OYR92088.1"/>
    <property type="molecule type" value="Genomic_DNA"/>
</dbReference>
<evidence type="ECO:0000313" key="2">
    <source>
        <dbReference type="EMBL" id="OYR88566.1"/>
    </source>
</evidence>
<dbReference type="InterPro" id="IPR001853">
    <property type="entry name" value="DSBA-like_thioredoxin_dom"/>
</dbReference>
<gene>
    <name evidence="2" type="ORF">CBF53_02810</name>
    <name evidence="3" type="ORF">CBF70_03455</name>
</gene>
<dbReference type="Pfam" id="PF01323">
    <property type="entry name" value="DSBA"/>
    <property type="match status" value="1"/>
</dbReference>
<dbReference type="Gene3D" id="3.40.30.10">
    <property type="entry name" value="Glutaredoxin"/>
    <property type="match status" value="1"/>
</dbReference>
<comment type="caution">
    <text evidence="3">The sequence shown here is derived from an EMBL/GenBank/DDBJ whole genome shotgun (WGS) entry which is preliminary data.</text>
</comment>